<dbReference type="PANTHER" id="PTHR31649">
    <property type="entry name" value="AGAP009604-PA"/>
    <property type="match status" value="1"/>
</dbReference>
<reference evidence="2 3" key="1">
    <citation type="journal article" date="2024" name="Insects">
        <title>An Improved Chromosome-Level Genome Assembly of the Firefly Pyrocoelia pectoralis.</title>
        <authorList>
            <person name="Fu X."/>
            <person name="Meyer-Rochow V.B."/>
            <person name="Ballantyne L."/>
            <person name="Zhu X."/>
        </authorList>
    </citation>
    <scope>NUCLEOTIDE SEQUENCE [LARGE SCALE GENOMIC DNA]</scope>
    <source>
        <strain evidence="2">XCY_ONT2</strain>
    </source>
</reference>
<dbReference type="InterPro" id="IPR006616">
    <property type="entry name" value="DM9_repeat"/>
</dbReference>
<gene>
    <name evidence="2" type="ORF">RI129_009698</name>
</gene>
<keyword evidence="3" id="KW-1185">Reference proteome</keyword>
<dbReference type="Proteomes" id="UP001329430">
    <property type="component" value="Chromosome 7"/>
</dbReference>
<dbReference type="SMART" id="SM00696">
    <property type="entry name" value="DM9"/>
    <property type="match status" value="1"/>
</dbReference>
<evidence type="ECO:0000313" key="3">
    <source>
        <dbReference type="Proteomes" id="UP001329430"/>
    </source>
</evidence>
<protein>
    <submittedName>
        <fullName evidence="2">Uncharacterized protein</fullName>
    </submittedName>
</protein>
<evidence type="ECO:0000256" key="1">
    <source>
        <dbReference type="SAM" id="SignalP"/>
    </source>
</evidence>
<dbReference type="EMBL" id="JAVRBK010000007">
    <property type="protein sequence ID" value="KAK5641151.1"/>
    <property type="molecule type" value="Genomic_DNA"/>
</dbReference>
<proteinExistence type="predicted"/>
<feature type="signal peptide" evidence="1">
    <location>
        <begin position="1"/>
        <end position="21"/>
    </location>
</feature>
<dbReference type="AlphaFoldDB" id="A0AAN7ZIH4"/>
<accession>A0AAN7ZIH4</accession>
<name>A0AAN7ZIH4_9COLE</name>
<evidence type="ECO:0000313" key="2">
    <source>
        <dbReference type="EMBL" id="KAK5641151.1"/>
    </source>
</evidence>
<organism evidence="2 3">
    <name type="scientific">Pyrocoelia pectoralis</name>
    <dbReference type="NCBI Taxonomy" id="417401"/>
    <lineage>
        <taxon>Eukaryota</taxon>
        <taxon>Metazoa</taxon>
        <taxon>Ecdysozoa</taxon>
        <taxon>Arthropoda</taxon>
        <taxon>Hexapoda</taxon>
        <taxon>Insecta</taxon>
        <taxon>Pterygota</taxon>
        <taxon>Neoptera</taxon>
        <taxon>Endopterygota</taxon>
        <taxon>Coleoptera</taxon>
        <taxon>Polyphaga</taxon>
        <taxon>Elateriformia</taxon>
        <taxon>Elateroidea</taxon>
        <taxon>Lampyridae</taxon>
        <taxon>Lampyrinae</taxon>
        <taxon>Pyrocoelia</taxon>
    </lineage>
</organism>
<sequence>MKLHQIAFYFTLFLCARYSQGAAIDDETEELEGYYWRHYTDHVPKDALPGGKDMKGETTYIGQALYRSILIPGQFIVGDRKLYFEWGDAERVTSDNIKILCTKHPEQFEWIRTTTEAVGNIPDKNFILGGFESDFTVYIGRVAIDNTLAIGKVIFSTHESSSVGFHTTCRQNASFVRAQEFEVLNYEPKIPPPAKMEEKAKGGAMFTSKIDAFCFGLMISVILFLTH</sequence>
<keyword evidence="1" id="KW-0732">Signal</keyword>
<comment type="caution">
    <text evidence="2">The sequence shown here is derived from an EMBL/GenBank/DDBJ whole genome shotgun (WGS) entry which is preliminary data.</text>
</comment>
<feature type="chain" id="PRO_5042822587" evidence="1">
    <location>
        <begin position="22"/>
        <end position="227"/>
    </location>
</feature>
<dbReference type="PANTHER" id="PTHR31649:SF10">
    <property type="entry name" value="IP19903P-RELATED"/>
    <property type="match status" value="1"/>
</dbReference>
<dbReference type="Pfam" id="PF11901">
    <property type="entry name" value="DM9"/>
    <property type="match status" value="1"/>
</dbReference>